<evidence type="ECO:0000256" key="3">
    <source>
        <dbReference type="ARBA" id="ARBA00022692"/>
    </source>
</evidence>
<dbReference type="Proteomes" id="UP000823388">
    <property type="component" value="Chromosome 2N"/>
</dbReference>
<evidence type="ECO:0000256" key="8">
    <source>
        <dbReference type="SAM" id="MobiDB-lite"/>
    </source>
</evidence>
<evidence type="ECO:0000313" key="11">
    <source>
        <dbReference type="Proteomes" id="UP000823388"/>
    </source>
</evidence>
<evidence type="ECO:0000256" key="9">
    <source>
        <dbReference type="SAM" id="Phobius"/>
    </source>
</evidence>
<comment type="subcellular location">
    <subcellularLocation>
        <location evidence="1">Membrane</location>
        <topology evidence="1">Multi-pass membrane protein</topology>
    </subcellularLocation>
</comment>
<keyword evidence="7" id="KW-0568">Pathogenesis-related protein</keyword>
<proteinExistence type="inferred from homology"/>
<keyword evidence="3 9" id="KW-0812">Transmembrane</keyword>
<dbReference type="Pfam" id="PF03094">
    <property type="entry name" value="Mlo"/>
    <property type="match status" value="1"/>
</dbReference>
<protein>
    <recommendedName>
        <fullName evidence="12">MLO-like protein</fullName>
    </recommendedName>
</protein>
<evidence type="ECO:0008006" key="12">
    <source>
        <dbReference type="Google" id="ProtNLM"/>
    </source>
</evidence>
<sequence>MIKHVQEFKFVRDHFKGHGIHWKIFGWLRSFFKQFYGSVTEEDYTAMRLGFIVKHCSGNPKFNFYNYMIRAFEADYKKVVGISWYLWALLMIFLLLNVHGWYVYTWLSLAPFILLLVVGCKMEHVITELAVEVAKKHTAIEGDVIVAHSDDFFWFHRPKVVLCLIHFILFQIAFEIAFFFWLLVAYGYKSCIMGRHAHAIARLVLSVASRILCGYSTLPLYVIVSHMGNSFNKAIFDDNVSEDLVSWAQSARRRKGKNKTNNVDVATPSTDERHGGVVQMTDA</sequence>
<dbReference type="EMBL" id="CM029040">
    <property type="protein sequence ID" value="KAG2632587.1"/>
    <property type="molecule type" value="Genomic_DNA"/>
</dbReference>
<gene>
    <name evidence="10" type="ORF">PVAP13_2NG113246</name>
</gene>
<evidence type="ECO:0000256" key="6">
    <source>
        <dbReference type="ARBA" id="ARBA00023136"/>
    </source>
</evidence>
<comment type="similarity">
    <text evidence="2">Belongs to the MLO family.</text>
</comment>
<feature type="region of interest" description="Disordered" evidence="8">
    <location>
        <begin position="255"/>
        <end position="283"/>
    </location>
</feature>
<keyword evidence="5 9" id="KW-1133">Transmembrane helix</keyword>
<evidence type="ECO:0000256" key="4">
    <source>
        <dbReference type="ARBA" id="ARBA00022821"/>
    </source>
</evidence>
<feature type="transmembrane region" description="Helical" evidence="9">
    <location>
        <begin position="79"/>
        <end position="96"/>
    </location>
</feature>
<accession>A0A8T0VE19</accession>
<keyword evidence="4" id="KW-0611">Plant defense</keyword>
<evidence type="ECO:0000256" key="5">
    <source>
        <dbReference type="ARBA" id="ARBA00022989"/>
    </source>
</evidence>
<evidence type="ECO:0000256" key="1">
    <source>
        <dbReference type="ARBA" id="ARBA00004141"/>
    </source>
</evidence>
<evidence type="ECO:0000313" key="10">
    <source>
        <dbReference type="EMBL" id="KAG2632587.1"/>
    </source>
</evidence>
<keyword evidence="6 9" id="KW-0472">Membrane</keyword>
<organism evidence="10 11">
    <name type="scientific">Panicum virgatum</name>
    <name type="common">Blackwell switchgrass</name>
    <dbReference type="NCBI Taxonomy" id="38727"/>
    <lineage>
        <taxon>Eukaryota</taxon>
        <taxon>Viridiplantae</taxon>
        <taxon>Streptophyta</taxon>
        <taxon>Embryophyta</taxon>
        <taxon>Tracheophyta</taxon>
        <taxon>Spermatophyta</taxon>
        <taxon>Magnoliopsida</taxon>
        <taxon>Liliopsida</taxon>
        <taxon>Poales</taxon>
        <taxon>Poaceae</taxon>
        <taxon>PACMAD clade</taxon>
        <taxon>Panicoideae</taxon>
        <taxon>Panicodae</taxon>
        <taxon>Paniceae</taxon>
        <taxon>Panicinae</taxon>
        <taxon>Panicum</taxon>
        <taxon>Panicum sect. Hiantes</taxon>
    </lineage>
</organism>
<dbReference type="AlphaFoldDB" id="A0A8T0VE19"/>
<dbReference type="PANTHER" id="PTHR31942:SF83">
    <property type="entry name" value="MLO-LIKE PROTEIN"/>
    <property type="match status" value="1"/>
</dbReference>
<evidence type="ECO:0000256" key="2">
    <source>
        <dbReference type="ARBA" id="ARBA00006574"/>
    </source>
</evidence>
<feature type="compositionally biased region" description="Polar residues" evidence="8">
    <location>
        <begin position="259"/>
        <end position="269"/>
    </location>
</feature>
<dbReference type="GO" id="GO:0016020">
    <property type="term" value="C:membrane"/>
    <property type="evidence" value="ECO:0007669"/>
    <property type="project" value="UniProtKB-SubCell"/>
</dbReference>
<comment type="caution">
    <text evidence="10">The sequence shown here is derived from an EMBL/GenBank/DDBJ whole genome shotgun (WGS) entry which is preliminary data.</text>
</comment>
<name>A0A8T0VE19_PANVG</name>
<dbReference type="InterPro" id="IPR004326">
    <property type="entry name" value="Mlo"/>
</dbReference>
<keyword evidence="11" id="KW-1185">Reference proteome</keyword>
<reference evidence="10" key="1">
    <citation type="submission" date="2020-05" db="EMBL/GenBank/DDBJ databases">
        <title>WGS assembly of Panicum virgatum.</title>
        <authorList>
            <person name="Lovell J.T."/>
            <person name="Jenkins J."/>
            <person name="Shu S."/>
            <person name="Juenger T.E."/>
            <person name="Schmutz J."/>
        </authorList>
    </citation>
    <scope>NUCLEOTIDE SEQUENCE</scope>
    <source>
        <strain evidence="10">AP13</strain>
    </source>
</reference>
<evidence type="ECO:0000256" key="7">
    <source>
        <dbReference type="ARBA" id="ARBA00023265"/>
    </source>
</evidence>
<feature type="transmembrane region" description="Helical" evidence="9">
    <location>
        <begin position="160"/>
        <end position="188"/>
    </location>
</feature>
<dbReference type="PANTHER" id="PTHR31942">
    <property type="entry name" value="MLO-LIKE PROTEIN 1"/>
    <property type="match status" value="1"/>
</dbReference>
<dbReference type="GO" id="GO:0006952">
    <property type="term" value="P:defense response"/>
    <property type="evidence" value="ECO:0007669"/>
    <property type="project" value="UniProtKB-KW"/>
</dbReference>
<feature type="transmembrane region" description="Helical" evidence="9">
    <location>
        <begin position="200"/>
        <end position="224"/>
    </location>
</feature>